<dbReference type="PROSITE" id="PS00041">
    <property type="entry name" value="HTH_ARAC_FAMILY_1"/>
    <property type="match status" value="1"/>
</dbReference>
<sequence length="265" mass="29997">MNTVLVIEDEQQTRNIFVKCLTFEGFKAYGASNGSEGIQLAQKCHPDLVVCDIMMPDMDGYSVLSTLRRSPLTAAIPLIFLTAKVTMADLRRGMELGADDYLTKPCTVEQFLSAITSRLKRHAEIATAIQSQSKFGIEDDATATQSPDSIEEKTIFPDCPKLARVFQFIENHYCDSINLSDVAKEVGYSPAYLTNLVQEETGLTIKRWIIERRMAQARLYLKTSEQPIRQIAAQVGYNDSSYFTRQFRQFHGVSPQAWRQESWTE</sequence>
<dbReference type="CDD" id="cd17574">
    <property type="entry name" value="REC_OmpR"/>
    <property type="match status" value="1"/>
</dbReference>
<dbReference type="PROSITE" id="PS01124">
    <property type="entry name" value="HTH_ARAC_FAMILY_2"/>
    <property type="match status" value="1"/>
</dbReference>
<reference evidence="5" key="1">
    <citation type="submission" date="2014-11" db="EMBL/GenBank/DDBJ databases">
        <authorList>
            <person name="Malar M.C."/>
            <person name="Sen D."/>
            <person name="Tripathy S."/>
        </authorList>
    </citation>
    <scope>NUCLEOTIDE SEQUENCE</scope>
    <source>
        <strain evidence="5">BDU141951</strain>
    </source>
</reference>
<keyword evidence="3" id="KW-0804">Transcription</keyword>
<dbReference type="Pfam" id="PF00072">
    <property type="entry name" value="Response_reg"/>
    <property type="match status" value="1"/>
</dbReference>
<dbReference type="SUPFAM" id="SSF46689">
    <property type="entry name" value="Homeodomain-like"/>
    <property type="match status" value="2"/>
</dbReference>
<dbReference type="SMART" id="SM00342">
    <property type="entry name" value="HTH_ARAC"/>
    <property type="match status" value="1"/>
</dbReference>
<dbReference type="GO" id="GO:0043565">
    <property type="term" value="F:sequence-specific DNA binding"/>
    <property type="evidence" value="ECO:0007669"/>
    <property type="project" value="InterPro"/>
</dbReference>
<dbReference type="InterPro" id="IPR020449">
    <property type="entry name" value="Tscrpt_reg_AraC-type_HTH"/>
</dbReference>
<dbReference type="AlphaFoldDB" id="A0A0C1V2Z5"/>
<dbReference type="EMBL" id="JTHE02000003">
    <property type="protein sequence ID" value="NEV66123.1"/>
    <property type="molecule type" value="Genomic_DNA"/>
</dbReference>
<gene>
    <name evidence="5" type="ORF">QQ91_003225</name>
</gene>
<evidence type="ECO:0000256" key="3">
    <source>
        <dbReference type="ARBA" id="ARBA00023163"/>
    </source>
</evidence>
<dbReference type="Gene3D" id="1.10.10.60">
    <property type="entry name" value="Homeodomain-like"/>
    <property type="match status" value="2"/>
</dbReference>
<dbReference type="PRINTS" id="PR00032">
    <property type="entry name" value="HTHARAC"/>
</dbReference>
<dbReference type="SUPFAM" id="SSF52172">
    <property type="entry name" value="CheY-like"/>
    <property type="match status" value="1"/>
</dbReference>
<evidence type="ECO:0000256" key="2">
    <source>
        <dbReference type="ARBA" id="ARBA00023125"/>
    </source>
</evidence>
<keyword evidence="4" id="KW-0597">Phosphoprotein</keyword>
<dbReference type="InterPro" id="IPR001789">
    <property type="entry name" value="Sig_transdc_resp-reg_receiver"/>
</dbReference>
<dbReference type="PANTHER" id="PTHR43280">
    <property type="entry name" value="ARAC-FAMILY TRANSCRIPTIONAL REGULATOR"/>
    <property type="match status" value="1"/>
</dbReference>
<dbReference type="InterPro" id="IPR018060">
    <property type="entry name" value="HTH_AraC"/>
</dbReference>
<dbReference type="GO" id="GO:0003700">
    <property type="term" value="F:DNA-binding transcription factor activity"/>
    <property type="evidence" value="ECO:0007669"/>
    <property type="project" value="InterPro"/>
</dbReference>
<evidence type="ECO:0000256" key="1">
    <source>
        <dbReference type="ARBA" id="ARBA00023015"/>
    </source>
</evidence>
<dbReference type="InterPro" id="IPR011006">
    <property type="entry name" value="CheY-like_superfamily"/>
</dbReference>
<protein>
    <submittedName>
        <fullName evidence="5">Response regulator transcription factor</fullName>
    </submittedName>
</protein>
<keyword evidence="2" id="KW-0238">DNA-binding</keyword>
<evidence type="ECO:0000313" key="5">
    <source>
        <dbReference type="EMBL" id="NEV66123.1"/>
    </source>
</evidence>
<organism evidence="5">
    <name type="scientific">Lyngbya confervoides BDU141951</name>
    <dbReference type="NCBI Taxonomy" id="1574623"/>
    <lineage>
        <taxon>Bacteria</taxon>
        <taxon>Bacillati</taxon>
        <taxon>Cyanobacteriota</taxon>
        <taxon>Cyanophyceae</taxon>
        <taxon>Oscillatoriophycideae</taxon>
        <taxon>Oscillatoriales</taxon>
        <taxon>Microcoleaceae</taxon>
        <taxon>Lyngbya</taxon>
    </lineage>
</organism>
<dbReference type="GO" id="GO:0000160">
    <property type="term" value="P:phosphorelay signal transduction system"/>
    <property type="evidence" value="ECO:0007669"/>
    <property type="project" value="InterPro"/>
</dbReference>
<dbReference type="InterPro" id="IPR009057">
    <property type="entry name" value="Homeodomain-like_sf"/>
</dbReference>
<proteinExistence type="predicted"/>
<dbReference type="PANTHER" id="PTHR43280:SF28">
    <property type="entry name" value="HTH-TYPE TRANSCRIPTIONAL ACTIVATOR RHAS"/>
    <property type="match status" value="1"/>
</dbReference>
<dbReference type="SMART" id="SM00448">
    <property type="entry name" value="REC"/>
    <property type="match status" value="1"/>
</dbReference>
<accession>A0A0C1V2Z5</accession>
<feature type="modified residue" description="4-aspartylphosphate" evidence="4">
    <location>
        <position position="52"/>
    </location>
</feature>
<reference evidence="5" key="2">
    <citation type="journal article" date="2015" name="Genome Announc.">
        <title>Draft Genome Sequence of Filamentous Marine Cyanobacterium Lyngbya confervoides Strain BDU141951.</title>
        <authorList>
            <person name="Chandrababunaidu M.M."/>
            <person name="Sen D."/>
            <person name="Tripathy S."/>
        </authorList>
    </citation>
    <scope>NUCLEOTIDE SEQUENCE</scope>
    <source>
        <strain evidence="5">BDU141951</strain>
    </source>
</reference>
<dbReference type="PROSITE" id="PS50110">
    <property type="entry name" value="RESPONSE_REGULATORY"/>
    <property type="match status" value="1"/>
</dbReference>
<evidence type="ECO:0000256" key="4">
    <source>
        <dbReference type="PROSITE-ProRule" id="PRU00169"/>
    </source>
</evidence>
<name>A0A0C1V2Z5_9CYAN</name>
<dbReference type="Gene3D" id="3.40.50.2300">
    <property type="match status" value="1"/>
</dbReference>
<dbReference type="Pfam" id="PF12833">
    <property type="entry name" value="HTH_18"/>
    <property type="match status" value="1"/>
</dbReference>
<comment type="caution">
    <text evidence="5">The sequence shown here is derived from an EMBL/GenBank/DDBJ whole genome shotgun (WGS) entry which is preliminary data.</text>
</comment>
<dbReference type="InterPro" id="IPR018062">
    <property type="entry name" value="HTH_AraC-typ_CS"/>
</dbReference>
<keyword evidence="1" id="KW-0805">Transcription regulation</keyword>
<reference evidence="5" key="3">
    <citation type="submission" date="2020-02" db="EMBL/GenBank/DDBJ databases">
        <authorList>
            <person name="Sarangi A.N."/>
            <person name="Ghosh S."/>
            <person name="Mukherjee M."/>
            <person name="Tripathy S."/>
        </authorList>
    </citation>
    <scope>NUCLEOTIDE SEQUENCE</scope>
    <source>
        <strain evidence="5">BDU141951</strain>
    </source>
</reference>